<dbReference type="Proteomes" id="UP000199205">
    <property type="component" value="Unassembled WGS sequence"/>
</dbReference>
<name>A0A1C3X4Z8_9HYPH</name>
<dbReference type="PANTHER" id="PTHR44154:SF1">
    <property type="entry name" value="QUINONE OXIDOREDUCTASE"/>
    <property type="match status" value="1"/>
</dbReference>
<dbReference type="InterPro" id="IPR011032">
    <property type="entry name" value="GroES-like_sf"/>
</dbReference>
<dbReference type="Pfam" id="PF08240">
    <property type="entry name" value="ADH_N"/>
    <property type="match status" value="1"/>
</dbReference>
<dbReference type="Pfam" id="PF00107">
    <property type="entry name" value="ADH_zinc_N"/>
    <property type="match status" value="1"/>
</dbReference>
<dbReference type="CDD" id="cd08253">
    <property type="entry name" value="zeta_crystallin"/>
    <property type="match status" value="1"/>
</dbReference>
<evidence type="ECO:0000256" key="1">
    <source>
        <dbReference type="ARBA" id="ARBA00022857"/>
    </source>
</evidence>
<keyword evidence="1" id="KW-0521">NADP</keyword>
<dbReference type="SMART" id="SM00829">
    <property type="entry name" value="PKS_ER"/>
    <property type="match status" value="1"/>
</dbReference>
<dbReference type="OrthoDB" id="7355832at2"/>
<proteinExistence type="predicted"/>
<dbReference type="InterPro" id="IPR013154">
    <property type="entry name" value="ADH-like_N"/>
</dbReference>
<dbReference type="EMBL" id="FMAF01000025">
    <property type="protein sequence ID" value="SCB47297.1"/>
    <property type="molecule type" value="Genomic_DNA"/>
</dbReference>
<dbReference type="InterPro" id="IPR036291">
    <property type="entry name" value="NAD(P)-bd_dom_sf"/>
</dbReference>
<evidence type="ECO:0000313" key="4">
    <source>
        <dbReference type="Proteomes" id="UP000199205"/>
    </source>
</evidence>
<dbReference type="InterPro" id="IPR013149">
    <property type="entry name" value="ADH-like_C"/>
</dbReference>
<sequence length="328" mass="34247">MRAAFYDRQGSARDVLQIGFLPDPEPQCGEVRVKVAVSGLNPSDVKNRTGFTGAPMPFARIVPHQDAAGTIDKVGSGVLNTLIGERVWVYKAQTGKAFGSAAEYVVVPAAHVVRLADSVSFDTGACLGVAAMTAHRCLFADGDLRGKRVLVQGGAGAVGNAAILLAKWAGAWVAATVGRDEQAEVAGAAGADLVINRHEENIAEKVKAATNGQGVEHIVDVDLVANIDVAVACLARDGIAAAYATEDAGARLSIPFIPALRGGLAFRFVYFYTMPEVSLQKAADEIAACAASGAYRPTIAMKLPLDQIVDAHEAQENGKTIGKILIEL</sequence>
<dbReference type="SUPFAM" id="SSF51735">
    <property type="entry name" value="NAD(P)-binding Rossmann-fold domains"/>
    <property type="match status" value="1"/>
</dbReference>
<dbReference type="GO" id="GO:0016491">
    <property type="term" value="F:oxidoreductase activity"/>
    <property type="evidence" value="ECO:0007669"/>
    <property type="project" value="InterPro"/>
</dbReference>
<dbReference type="SUPFAM" id="SSF50129">
    <property type="entry name" value="GroES-like"/>
    <property type="match status" value="1"/>
</dbReference>
<evidence type="ECO:0000259" key="2">
    <source>
        <dbReference type="SMART" id="SM00829"/>
    </source>
</evidence>
<feature type="domain" description="Enoyl reductase (ER)" evidence="2">
    <location>
        <begin position="11"/>
        <end position="326"/>
    </location>
</feature>
<dbReference type="InterPro" id="IPR020843">
    <property type="entry name" value="ER"/>
</dbReference>
<dbReference type="Gene3D" id="3.40.50.720">
    <property type="entry name" value="NAD(P)-binding Rossmann-like Domain"/>
    <property type="match status" value="1"/>
</dbReference>
<dbReference type="InterPro" id="IPR051603">
    <property type="entry name" value="Zinc-ADH_QOR/CCCR"/>
</dbReference>
<dbReference type="AlphaFoldDB" id="A0A1C3X4Z8"/>
<dbReference type="PANTHER" id="PTHR44154">
    <property type="entry name" value="QUINONE OXIDOREDUCTASE"/>
    <property type="match status" value="1"/>
</dbReference>
<organism evidence="3 4">
    <name type="scientific">Rhizobium lusitanum</name>
    <dbReference type="NCBI Taxonomy" id="293958"/>
    <lineage>
        <taxon>Bacteria</taxon>
        <taxon>Pseudomonadati</taxon>
        <taxon>Pseudomonadota</taxon>
        <taxon>Alphaproteobacteria</taxon>
        <taxon>Hyphomicrobiales</taxon>
        <taxon>Rhizobiaceae</taxon>
        <taxon>Rhizobium/Agrobacterium group</taxon>
        <taxon>Rhizobium</taxon>
    </lineage>
</organism>
<accession>A0A1C3X4Z8</accession>
<dbReference type="Gene3D" id="3.90.180.10">
    <property type="entry name" value="Medium-chain alcohol dehydrogenases, catalytic domain"/>
    <property type="match status" value="1"/>
</dbReference>
<dbReference type="RefSeq" id="WP_092576561.1">
    <property type="nucleotide sequence ID" value="NZ_FMAF01000025.1"/>
</dbReference>
<protein>
    <submittedName>
        <fullName evidence="3">NADPH:quinone reductase</fullName>
    </submittedName>
</protein>
<reference evidence="3 4" key="1">
    <citation type="submission" date="2016-08" db="EMBL/GenBank/DDBJ databases">
        <authorList>
            <person name="Seilhamer J.J."/>
        </authorList>
    </citation>
    <scope>NUCLEOTIDE SEQUENCE [LARGE SCALE GENOMIC DNA]</scope>
    <source>
        <strain evidence="3 4">P1-7</strain>
    </source>
</reference>
<gene>
    <name evidence="3" type="ORF">GA0061101_12529</name>
</gene>
<evidence type="ECO:0000313" key="3">
    <source>
        <dbReference type="EMBL" id="SCB47297.1"/>
    </source>
</evidence>